<accession>A0A6C0CN68</accession>
<dbReference type="AlphaFoldDB" id="A0A6C0CN68"/>
<dbReference type="EMBL" id="MN739461">
    <property type="protein sequence ID" value="QHT05911.1"/>
    <property type="molecule type" value="Genomic_DNA"/>
</dbReference>
<name>A0A6C0CN68_9ZZZZ</name>
<protein>
    <submittedName>
        <fullName evidence="1">Uncharacterized protein</fullName>
    </submittedName>
</protein>
<sequence length="71" mass="8954">MSTISLIEQYQNYYKNKIEHREKENRCFYEYVRRQMKYRKKYSNETFGMICRISYQLGEPLENWIINKENL</sequence>
<organism evidence="1">
    <name type="scientific">viral metagenome</name>
    <dbReference type="NCBI Taxonomy" id="1070528"/>
    <lineage>
        <taxon>unclassified sequences</taxon>
        <taxon>metagenomes</taxon>
        <taxon>organismal metagenomes</taxon>
    </lineage>
</organism>
<evidence type="ECO:0000313" key="1">
    <source>
        <dbReference type="EMBL" id="QHT05911.1"/>
    </source>
</evidence>
<reference evidence="1" key="1">
    <citation type="journal article" date="2020" name="Nature">
        <title>Giant virus diversity and host interactions through global metagenomics.</title>
        <authorList>
            <person name="Schulz F."/>
            <person name="Roux S."/>
            <person name="Paez-Espino D."/>
            <person name="Jungbluth S."/>
            <person name="Walsh D.A."/>
            <person name="Denef V.J."/>
            <person name="McMahon K.D."/>
            <person name="Konstantinidis K.T."/>
            <person name="Eloe-Fadrosh E.A."/>
            <person name="Kyrpides N.C."/>
            <person name="Woyke T."/>
        </authorList>
    </citation>
    <scope>NUCLEOTIDE SEQUENCE</scope>
    <source>
        <strain evidence="1">GVMAG-M-3300021425-14</strain>
    </source>
</reference>
<proteinExistence type="predicted"/>